<keyword evidence="5" id="KW-0808">Transferase</keyword>
<dbReference type="SUPFAM" id="SSF52317">
    <property type="entry name" value="Class I glutamine amidotransferase-like"/>
    <property type="match status" value="1"/>
</dbReference>
<organism evidence="13 14">
    <name type="scientific">Protomyces lactucae-debilis</name>
    <dbReference type="NCBI Taxonomy" id="2754530"/>
    <lineage>
        <taxon>Eukaryota</taxon>
        <taxon>Fungi</taxon>
        <taxon>Dikarya</taxon>
        <taxon>Ascomycota</taxon>
        <taxon>Taphrinomycotina</taxon>
        <taxon>Taphrinomycetes</taxon>
        <taxon>Taphrinales</taxon>
        <taxon>Protomycetaceae</taxon>
        <taxon>Protomyces</taxon>
    </lineage>
</organism>
<dbReference type="NCBIfam" id="TIGR01823">
    <property type="entry name" value="PabB-fungal"/>
    <property type="match status" value="1"/>
</dbReference>
<dbReference type="PANTHER" id="PTHR11236:SF18">
    <property type="entry name" value="AMINODEOXYCHORISMATE SYNTHASE"/>
    <property type="match status" value="1"/>
</dbReference>
<dbReference type="Proteomes" id="UP000193685">
    <property type="component" value="Unassembled WGS sequence"/>
</dbReference>
<evidence type="ECO:0000256" key="3">
    <source>
        <dbReference type="ARBA" id="ARBA00005970"/>
    </source>
</evidence>
<name>A0A1Y2F241_PROLT</name>
<proteinExistence type="inferred from homology"/>
<dbReference type="InterPro" id="IPR015890">
    <property type="entry name" value="Chorismate_C"/>
</dbReference>
<evidence type="ECO:0000313" key="13">
    <source>
        <dbReference type="EMBL" id="ORY77767.1"/>
    </source>
</evidence>
<comment type="catalytic activity">
    <reaction evidence="1">
        <text>chorismate + L-glutamine = 4-amino-4-deoxychorismate + L-glutamate</text>
        <dbReference type="Rhea" id="RHEA:11672"/>
        <dbReference type="ChEBI" id="CHEBI:29748"/>
        <dbReference type="ChEBI" id="CHEBI:29985"/>
        <dbReference type="ChEBI" id="CHEBI:58359"/>
        <dbReference type="ChEBI" id="CHEBI:58406"/>
        <dbReference type="EC" id="2.6.1.85"/>
    </reaction>
</comment>
<evidence type="ECO:0000256" key="7">
    <source>
        <dbReference type="ARBA" id="ARBA00022962"/>
    </source>
</evidence>
<dbReference type="OrthoDB" id="64220at2759"/>
<dbReference type="InterPro" id="IPR005801">
    <property type="entry name" value="ADC_synthase"/>
</dbReference>
<dbReference type="PRINTS" id="PR00096">
    <property type="entry name" value="GATASE"/>
</dbReference>
<dbReference type="GeneID" id="63782599"/>
<keyword evidence="14" id="KW-1185">Reference proteome</keyword>
<evidence type="ECO:0000256" key="2">
    <source>
        <dbReference type="ARBA" id="ARBA00005009"/>
    </source>
</evidence>
<dbReference type="RefSeq" id="XP_040723152.1">
    <property type="nucleotide sequence ID" value="XM_040866000.1"/>
</dbReference>
<dbReference type="SUPFAM" id="SSF56322">
    <property type="entry name" value="ADC synthase"/>
    <property type="match status" value="1"/>
</dbReference>
<dbReference type="PANTHER" id="PTHR11236">
    <property type="entry name" value="AMINOBENZOATE/ANTHRANILATE SYNTHASE"/>
    <property type="match status" value="1"/>
</dbReference>
<accession>A0A1Y2F241</accession>
<evidence type="ECO:0000256" key="5">
    <source>
        <dbReference type="ARBA" id="ARBA00022679"/>
    </source>
</evidence>
<dbReference type="InterPro" id="IPR019999">
    <property type="entry name" value="Anth_synth_I-like"/>
</dbReference>
<dbReference type="InterPro" id="IPR010117">
    <property type="entry name" value="PabB_fungal"/>
</dbReference>
<dbReference type="STRING" id="56484.A0A1Y2F241"/>
<dbReference type="EMBL" id="MCFI01000019">
    <property type="protein sequence ID" value="ORY77767.1"/>
    <property type="molecule type" value="Genomic_DNA"/>
</dbReference>
<dbReference type="GO" id="GO:0046654">
    <property type="term" value="P:tetrahydrofolate biosynthetic process"/>
    <property type="evidence" value="ECO:0007669"/>
    <property type="project" value="UniProtKB-UniPathway"/>
</dbReference>
<dbReference type="EC" id="2.6.1.85" evidence="4"/>
<dbReference type="GO" id="GO:0046656">
    <property type="term" value="P:folic acid biosynthetic process"/>
    <property type="evidence" value="ECO:0007669"/>
    <property type="project" value="UniProtKB-KW"/>
</dbReference>
<dbReference type="GO" id="GO:0008153">
    <property type="term" value="P:4-aminobenzoate biosynthetic process"/>
    <property type="evidence" value="ECO:0007669"/>
    <property type="project" value="TreeGrafter"/>
</dbReference>
<dbReference type="GO" id="GO:0005737">
    <property type="term" value="C:cytoplasm"/>
    <property type="evidence" value="ECO:0007669"/>
    <property type="project" value="TreeGrafter"/>
</dbReference>
<evidence type="ECO:0000256" key="9">
    <source>
        <dbReference type="ARBA" id="ARBA00031904"/>
    </source>
</evidence>
<evidence type="ECO:0000259" key="12">
    <source>
        <dbReference type="Pfam" id="PF04715"/>
    </source>
</evidence>
<comment type="similarity">
    <text evidence="3">In the C-terminal section; belongs to the anthranilate synthase component I family.</text>
</comment>
<dbReference type="PRINTS" id="PR00099">
    <property type="entry name" value="CPSGATASE"/>
</dbReference>
<feature type="domain" description="Anthranilate synthase component I N-terminal" evidence="12">
    <location>
        <begin position="264"/>
        <end position="398"/>
    </location>
</feature>
<dbReference type="Pfam" id="PF00117">
    <property type="entry name" value="GATase"/>
    <property type="match status" value="1"/>
</dbReference>
<dbReference type="UniPathway" id="UPA00077">
    <property type="reaction ID" value="UER00149"/>
</dbReference>
<evidence type="ECO:0000256" key="6">
    <source>
        <dbReference type="ARBA" id="ARBA00022909"/>
    </source>
</evidence>
<evidence type="ECO:0000259" key="10">
    <source>
        <dbReference type="Pfam" id="PF00117"/>
    </source>
</evidence>
<dbReference type="CDD" id="cd01743">
    <property type="entry name" value="GATase1_Anthranilate_Synthase"/>
    <property type="match status" value="1"/>
</dbReference>
<dbReference type="Gene3D" id="3.40.50.880">
    <property type="match status" value="1"/>
</dbReference>
<evidence type="ECO:0000256" key="4">
    <source>
        <dbReference type="ARBA" id="ARBA00013139"/>
    </source>
</evidence>
<dbReference type="PROSITE" id="PS51273">
    <property type="entry name" value="GATASE_TYPE_1"/>
    <property type="match status" value="1"/>
</dbReference>
<comment type="caution">
    <text evidence="13">The sequence shown here is derived from an EMBL/GenBank/DDBJ whole genome shotgun (WGS) entry which is preliminary data.</text>
</comment>
<keyword evidence="6" id="KW-0289">Folate biosynthesis</keyword>
<evidence type="ECO:0000256" key="8">
    <source>
        <dbReference type="ARBA" id="ARBA00031329"/>
    </source>
</evidence>
<dbReference type="InterPro" id="IPR006805">
    <property type="entry name" value="Anth_synth_I_N"/>
</dbReference>
<reference evidence="13 14" key="1">
    <citation type="submission" date="2016-07" db="EMBL/GenBank/DDBJ databases">
        <title>Pervasive Adenine N6-methylation of Active Genes in Fungi.</title>
        <authorList>
            <consortium name="DOE Joint Genome Institute"/>
            <person name="Mondo S.J."/>
            <person name="Dannebaum R.O."/>
            <person name="Kuo R.C."/>
            <person name="Labutti K."/>
            <person name="Haridas S."/>
            <person name="Kuo A."/>
            <person name="Salamov A."/>
            <person name="Ahrendt S.R."/>
            <person name="Lipzen A."/>
            <person name="Sullivan W."/>
            <person name="Andreopoulos W.B."/>
            <person name="Clum A."/>
            <person name="Lindquist E."/>
            <person name="Daum C."/>
            <person name="Ramamoorthy G.K."/>
            <person name="Gryganskyi A."/>
            <person name="Culley D."/>
            <person name="Magnuson J.K."/>
            <person name="James T.Y."/>
            <person name="O'Malley M.A."/>
            <person name="Stajich J.E."/>
            <person name="Spatafora J.W."/>
            <person name="Visel A."/>
            <person name="Grigoriev I.V."/>
        </authorList>
    </citation>
    <scope>NUCLEOTIDE SEQUENCE [LARGE SCALE GENOMIC DNA]</scope>
    <source>
        <strain evidence="13 14">12-1054</strain>
    </source>
</reference>
<evidence type="ECO:0000256" key="1">
    <source>
        <dbReference type="ARBA" id="ARBA00001000"/>
    </source>
</evidence>
<sequence length="737" mass="81902">MNILLVDSYDSYTYNLYQLLLDVAPDANIVILRNDHYSTEQDLGKILIRFDFVVIGPGPGDPRNPKDIGFLASLFDYKVPILGVCLGFQIMCMHSGGKIDRLGVPKHGQISPLELAANTQVFEGVAVPMKVTRYHSLCATLPKASSTNRLQEIAWALDEDNGRVVMAVQHLDEPWVGVQFHPESICSSDGPTLIRNFIKLANAYNKSNTERGIRNIEPLGDMKIASVVPRPLLANNAVIRPDPQYKVLFDKLPFALSTKEVMEIVNVDAWLKEQRRFIVLDSAAAPSRYSILGRADLDDDSYLSYYVGDDFYVAGKNEHALNGQSIWEAIAELMAERRCTIGSSGSPFWGGLAGYISYEAGVETLDVPTIMRGKAADINLVMIKHSVVVDHIDKVTYVQSVVPASQAEDMYIPWVVKLLKENQPCLTNEVNLEQRHRPTTVTLPNKEEYIAKVKQCQEYLAEGQSYELCLTALTHIQCKSKDPLDLYLQLRQNNPAPYAALISLPGVDLISSSPERFLSWTRDGRCELRPIKGTIRKSNGLTLEEATRELNNPKDYAENLMIVDLIRHDLHQIAKNVSVPSLMQVEEYKSVYQLVSVIQGQVGPSVSAPGEQSFTGLDVLAHALPPGSMTGAPKKRSVELLQTIEGHNRGIYSGVCGYFSVCGGGDWSVIIRTAFRHRSESRNRDGCIHEDWWVGAGGAITALSDPEAEWEEMLTKAQTTLPSFGNNVEIKQKGKRR</sequence>
<dbReference type="PRINTS" id="PR00097">
    <property type="entry name" value="ANTSNTHASEII"/>
</dbReference>
<keyword evidence="7" id="KW-0315">Glutamine amidotransferase</keyword>
<dbReference type="InterPro" id="IPR029062">
    <property type="entry name" value="Class_I_gatase-like"/>
</dbReference>
<dbReference type="InterPro" id="IPR017926">
    <property type="entry name" value="GATASE"/>
</dbReference>
<dbReference type="Gene3D" id="3.60.120.10">
    <property type="entry name" value="Anthranilate synthase"/>
    <property type="match status" value="1"/>
</dbReference>
<feature type="domain" description="Glutamine amidotransferase" evidence="10">
    <location>
        <begin position="4"/>
        <end position="198"/>
    </location>
</feature>
<dbReference type="GO" id="GO:0000162">
    <property type="term" value="P:L-tryptophan biosynthetic process"/>
    <property type="evidence" value="ECO:0007669"/>
    <property type="project" value="TreeGrafter"/>
</dbReference>
<dbReference type="Pfam" id="PF04715">
    <property type="entry name" value="Anth_synt_I_N"/>
    <property type="match status" value="1"/>
</dbReference>
<comment type="pathway">
    <text evidence="2">Cofactor biosynthesis; tetrahydrofolate biosynthesis; 4-aminobenzoate from chorismate: step 1/2.</text>
</comment>
<gene>
    <name evidence="13" type="ORF">BCR37DRAFT_122161</name>
</gene>
<feature type="domain" description="Chorismate-utilising enzyme C-terminal" evidence="11">
    <location>
        <begin position="446"/>
        <end position="716"/>
    </location>
</feature>
<dbReference type="InterPro" id="IPR006221">
    <property type="entry name" value="TrpG/PapA_dom"/>
</dbReference>
<protein>
    <recommendedName>
        <fullName evidence="4">aminodeoxychorismate synthase</fullName>
        <ecNumber evidence="4">2.6.1.85</ecNumber>
    </recommendedName>
    <alternativeName>
        <fullName evidence="8">Para-aminobenzoate synthase</fullName>
    </alternativeName>
    <alternativeName>
        <fullName evidence="9">p-aminobenzoic acid synthase</fullName>
    </alternativeName>
</protein>
<evidence type="ECO:0000259" key="11">
    <source>
        <dbReference type="Pfam" id="PF00425"/>
    </source>
</evidence>
<dbReference type="AlphaFoldDB" id="A0A1Y2F241"/>
<dbReference type="OMA" id="DWSVNIR"/>
<evidence type="ECO:0000313" key="14">
    <source>
        <dbReference type="Proteomes" id="UP000193685"/>
    </source>
</evidence>
<dbReference type="NCBIfam" id="TIGR00566">
    <property type="entry name" value="trpG_papA"/>
    <property type="match status" value="1"/>
</dbReference>
<dbReference type="Pfam" id="PF00425">
    <property type="entry name" value="Chorismate_bind"/>
    <property type="match status" value="1"/>
</dbReference>
<dbReference type="GO" id="GO:0046820">
    <property type="term" value="F:4-amino-4-deoxychorismate synthase activity"/>
    <property type="evidence" value="ECO:0007669"/>
    <property type="project" value="UniProtKB-EC"/>
</dbReference>